<accession>A0AAN8RGV3</accession>
<reference evidence="2 3" key="1">
    <citation type="submission" date="2019-10" db="EMBL/GenBank/DDBJ databases">
        <authorList>
            <person name="Palmer J.M."/>
        </authorList>
    </citation>
    <scope>NUCLEOTIDE SEQUENCE [LARGE SCALE GENOMIC DNA]</scope>
    <source>
        <strain evidence="2 3">TWF718</strain>
    </source>
</reference>
<protein>
    <submittedName>
        <fullName evidence="2">Uncharacterized protein</fullName>
    </submittedName>
</protein>
<keyword evidence="1" id="KW-0472">Membrane</keyword>
<evidence type="ECO:0000313" key="2">
    <source>
        <dbReference type="EMBL" id="KAK6339829.1"/>
    </source>
</evidence>
<name>A0AAN8RGV3_9PEZI</name>
<gene>
    <name evidence="2" type="ORF">TWF718_009219</name>
</gene>
<evidence type="ECO:0000256" key="1">
    <source>
        <dbReference type="SAM" id="Phobius"/>
    </source>
</evidence>
<evidence type="ECO:0000313" key="3">
    <source>
        <dbReference type="Proteomes" id="UP001313282"/>
    </source>
</evidence>
<feature type="transmembrane region" description="Helical" evidence="1">
    <location>
        <begin position="101"/>
        <end position="121"/>
    </location>
</feature>
<dbReference type="AlphaFoldDB" id="A0AAN8RGV3"/>
<keyword evidence="3" id="KW-1185">Reference proteome</keyword>
<keyword evidence="1" id="KW-1133">Transmembrane helix</keyword>
<dbReference type="Proteomes" id="UP001313282">
    <property type="component" value="Unassembled WGS sequence"/>
</dbReference>
<proteinExistence type="predicted"/>
<keyword evidence="1" id="KW-0812">Transmembrane</keyword>
<comment type="caution">
    <text evidence="2">The sequence shown here is derived from an EMBL/GenBank/DDBJ whole genome shotgun (WGS) entry which is preliminary data.</text>
</comment>
<dbReference type="EMBL" id="JAVHNR010000006">
    <property type="protein sequence ID" value="KAK6339829.1"/>
    <property type="molecule type" value="Genomic_DNA"/>
</dbReference>
<organism evidence="2 3">
    <name type="scientific">Orbilia javanica</name>
    <dbReference type="NCBI Taxonomy" id="47235"/>
    <lineage>
        <taxon>Eukaryota</taxon>
        <taxon>Fungi</taxon>
        <taxon>Dikarya</taxon>
        <taxon>Ascomycota</taxon>
        <taxon>Pezizomycotina</taxon>
        <taxon>Orbiliomycetes</taxon>
        <taxon>Orbiliales</taxon>
        <taxon>Orbiliaceae</taxon>
        <taxon>Orbilia</taxon>
    </lineage>
</organism>
<sequence length="133" mass="14839">MCIRRCLPCHPPRLLRSPRLPRLHLQAVRQISSSRLGHIASTLGTPQSSPKIDIPITSTTDDTLRFLVQHVLELKKSVATMDQNIATMDQNIATMAVELHVVSGAMTAVCASGLGLLMWYIKERIKENRKKDV</sequence>